<dbReference type="InterPro" id="IPR032675">
    <property type="entry name" value="LRR_dom_sf"/>
</dbReference>
<accession>A0AAE0BG21</accession>
<dbReference type="GO" id="GO:0005634">
    <property type="term" value="C:nucleus"/>
    <property type="evidence" value="ECO:0007669"/>
    <property type="project" value="TreeGrafter"/>
</dbReference>
<evidence type="ECO:0000313" key="4">
    <source>
        <dbReference type="Proteomes" id="UP001190700"/>
    </source>
</evidence>
<proteinExistence type="predicted"/>
<gene>
    <name evidence="3" type="ORF">CYMTET_54575</name>
</gene>
<comment type="subcellular location">
    <subcellularLocation>
        <location evidence="1">Cytoplasm</location>
        <location evidence="1">Cytoskeleton</location>
        <location evidence="1">Cilium axoneme</location>
    </subcellularLocation>
</comment>
<evidence type="ECO:0000256" key="2">
    <source>
        <dbReference type="SAM" id="MobiDB-lite"/>
    </source>
</evidence>
<organism evidence="3 4">
    <name type="scientific">Cymbomonas tetramitiformis</name>
    <dbReference type="NCBI Taxonomy" id="36881"/>
    <lineage>
        <taxon>Eukaryota</taxon>
        <taxon>Viridiplantae</taxon>
        <taxon>Chlorophyta</taxon>
        <taxon>Pyramimonadophyceae</taxon>
        <taxon>Pyramimonadales</taxon>
        <taxon>Pyramimonadaceae</taxon>
        <taxon>Cymbomonas</taxon>
    </lineage>
</organism>
<comment type="caution">
    <text evidence="3">The sequence shown here is derived from an EMBL/GenBank/DDBJ whole genome shotgun (WGS) entry which is preliminary data.</text>
</comment>
<dbReference type="Pfam" id="PF13516">
    <property type="entry name" value="LRR_6"/>
    <property type="match status" value="3"/>
</dbReference>
<protein>
    <submittedName>
        <fullName evidence="3">Uncharacterized protein</fullName>
    </submittedName>
</protein>
<dbReference type="GO" id="GO:0005096">
    <property type="term" value="F:GTPase activator activity"/>
    <property type="evidence" value="ECO:0007669"/>
    <property type="project" value="InterPro"/>
</dbReference>
<feature type="compositionally biased region" description="Pro residues" evidence="2">
    <location>
        <begin position="632"/>
        <end position="651"/>
    </location>
</feature>
<name>A0AAE0BG21_9CHLO</name>
<dbReference type="Proteomes" id="UP001190700">
    <property type="component" value="Unassembled WGS sequence"/>
</dbReference>
<dbReference type="PANTHER" id="PTHR24113:SF15">
    <property type="entry name" value="NACHT DOMAIN-CONTAINING PROTEIN"/>
    <property type="match status" value="1"/>
</dbReference>
<dbReference type="GO" id="GO:0048471">
    <property type="term" value="C:perinuclear region of cytoplasm"/>
    <property type="evidence" value="ECO:0007669"/>
    <property type="project" value="TreeGrafter"/>
</dbReference>
<dbReference type="GO" id="GO:0031267">
    <property type="term" value="F:small GTPase binding"/>
    <property type="evidence" value="ECO:0007669"/>
    <property type="project" value="TreeGrafter"/>
</dbReference>
<feature type="compositionally biased region" description="Polar residues" evidence="2">
    <location>
        <begin position="974"/>
        <end position="989"/>
    </location>
</feature>
<feature type="compositionally biased region" description="Basic and acidic residues" evidence="2">
    <location>
        <begin position="775"/>
        <end position="793"/>
    </location>
</feature>
<keyword evidence="4" id="KW-1185">Reference proteome</keyword>
<feature type="compositionally biased region" description="Basic and acidic residues" evidence="2">
    <location>
        <begin position="943"/>
        <end position="955"/>
    </location>
</feature>
<dbReference type="EMBL" id="LGRX02035343">
    <property type="protein sequence ID" value="KAK3235205.1"/>
    <property type="molecule type" value="Genomic_DNA"/>
</dbReference>
<feature type="region of interest" description="Disordered" evidence="2">
    <location>
        <begin position="625"/>
        <end position="654"/>
    </location>
</feature>
<dbReference type="GO" id="GO:0006913">
    <property type="term" value="P:nucleocytoplasmic transport"/>
    <property type="evidence" value="ECO:0007669"/>
    <property type="project" value="TreeGrafter"/>
</dbReference>
<reference evidence="3 4" key="1">
    <citation type="journal article" date="2015" name="Genome Biol. Evol.">
        <title>Comparative Genomics of a Bacterivorous Green Alga Reveals Evolutionary Causalities and Consequences of Phago-Mixotrophic Mode of Nutrition.</title>
        <authorList>
            <person name="Burns J.A."/>
            <person name="Paasch A."/>
            <person name="Narechania A."/>
            <person name="Kim E."/>
        </authorList>
    </citation>
    <scope>NUCLEOTIDE SEQUENCE [LARGE SCALE GENOMIC DNA]</scope>
    <source>
        <strain evidence="3 4">PLY_AMNH</strain>
    </source>
</reference>
<dbReference type="SMART" id="SM00368">
    <property type="entry name" value="LRR_RI"/>
    <property type="match status" value="5"/>
</dbReference>
<feature type="non-terminal residue" evidence="3">
    <location>
        <position position="1"/>
    </location>
</feature>
<dbReference type="Gene3D" id="3.80.10.10">
    <property type="entry name" value="Ribonuclease Inhibitor"/>
    <property type="match status" value="3"/>
</dbReference>
<dbReference type="AlphaFoldDB" id="A0AAE0BG21"/>
<feature type="region of interest" description="Disordered" evidence="2">
    <location>
        <begin position="748"/>
        <end position="801"/>
    </location>
</feature>
<dbReference type="GO" id="GO:0005829">
    <property type="term" value="C:cytosol"/>
    <property type="evidence" value="ECO:0007669"/>
    <property type="project" value="TreeGrafter"/>
</dbReference>
<sequence length="1133" mass="127569">ARRLVGRAAYDKARRTFAEDMHGLPERPHSAHDGHFESPQAGVASNFLVRSRTPVGRRSLLGEAPEKDSAERTSGKNVLYHRATKVESDGVRLRYLSSKEGKEIQPDGHAHSQGSTGRDVYVAECVRLSILPQFAVEQCLSTHKLMGAYKLGPYGGLALARAMAHNTFITIVNLRDCSIGDAAAVELCKGLANNPLVTELNLANNGLTVRAGEALGVLLGRDCKDKKEQGHLPPIQSLTLDQNKHLHHGLKPVLEAVVHNRYLKTLSLNETGMRDPVGCGLMEVLTEMKGRRFLTKLSLAWNEMTVAWRGVMLGLANNHTLKKLDISNNGLGDTYGILLAQSLASNVSLEVLDVGGCRFGKETFRALAATFVEHNTTLQMVVLGVSDGNELLKAMDCSGSLLRLGLRVEKSGDNAGDELWDVLLNEKHYNMKHPTVMEHTPRYGEYPCIDAVTGVSLGITTPKRHPYTSGWRPVSRATPQGAREVLDPGVHIREDDIKELGEALVEEIGHSRQPTIPRSRKSKLEWQNRMHREALSLTPSGFQGFYDDIIKDASLSSACVSQACAVAKDGMGHYGEAAQAYHEALRIQEDPVMETGFRHALEEINVHRERNTPFLRHQILLKIKSVRDAHTPPKPPTPRPPTPKPPTPEPAPEPKEEIELLCWEYEHCIHSRLQDVMDQHKDPELEKRNLREILRGHDAMLRDVYEHYTSRHLSADIDDIPEKINQVEHPMPRSALVARTPLRQPLGQIPLNSLEALSSRGSERKRPESKRRKAPRDGREHGGKGPHSAEHARGWVNSTGTSMTTRQRLACNRDQQWSSHKTIQASEMDRLAISCLWDEREVEDYSHHPHVNLIGLNFYEFVEYVCRCSWAMYHKMKHLCDRVGFMLKTHMVALKDTAVWLKSQQDSLGKKLWARPAGYTLLESHRSKLLRIYKHFNTREKEKEKIAAEEERKAADPNTAPEVKMQLQRRSKTSRGALNSAGTPRTPQNRILPITPLTPASTGGDMLQCISPSIFTGIGEPHRYLEEYDFTMNFNDFIRMFERLELYDPNLNMKRVQVSCDWVLMHGELLAQEHPQNVSIEFTFEQFWEALARCLLATVDKAKVKEQGVLVVMEELLVNLFYPRVARVLPGRL</sequence>
<evidence type="ECO:0000256" key="1">
    <source>
        <dbReference type="ARBA" id="ARBA00004430"/>
    </source>
</evidence>
<dbReference type="InterPro" id="IPR027038">
    <property type="entry name" value="RanGap"/>
</dbReference>
<dbReference type="PANTHER" id="PTHR24113">
    <property type="entry name" value="RAN GTPASE-ACTIVATING PROTEIN 1"/>
    <property type="match status" value="1"/>
</dbReference>
<dbReference type="GO" id="GO:0005930">
    <property type="term" value="C:axoneme"/>
    <property type="evidence" value="ECO:0007669"/>
    <property type="project" value="UniProtKB-SubCell"/>
</dbReference>
<evidence type="ECO:0000313" key="3">
    <source>
        <dbReference type="EMBL" id="KAK3235205.1"/>
    </source>
</evidence>
<dbReference type="InterPro" id="IPR001611">
    <property type="entry name" value="Leu-rich_rpt"/>
</dbReference>
<feature type="region of interest" description="Disordered" evidence="2">
    <location>
        <begin position="943"/>
        <end position="993"/>
    </location>
</feature>
<dbReference type="SUPFAM" id="SSF52047">
    <property type="entry name" value="RNI-like"/>
    <property type="match status" value="1"/>
</dbReference>